<reference evidence="1" key="1">
    <citation type="journal article" date="2013" name="J. Plant Res.">
        <title>Effect of fungi and light on seed germination of three Opuntia species from semiarid lands of central Mexico.</title>
        <authorList>
            <person name="Delgado-Sanchez P."/>
            <person name="Jimenez-Bremont J.F."/>
            <person name="Guerrero-Gonzalez Mde L."/>
            <person name="Flores J."/>
        </authorList>
    </citation>
    <scope>NUCLEOTIDE SEQUENCE</scope>
    <source>
        <tissue evidence="1">Cladode</tissue>
    </source>
</reference>
<protein>
    <submittedName>
        <fullName evidence="1">Uncharacterized protein</fullName>
    </submittedName>
</protein>
<accession>A0A7C9D8Z3</accession>
<reference evidence="1" key="2">
    <citation type="submission" date="2020-07" db="EMBL/GenBank/DDBJ databases">
        <authorList>
            <person name="Vera ALvarez R."/>
            <person name="Arias-Moreno D.M."/>
            <person name="Jimenez-Jacinto V."/>
            <person name="Jimenez-Bremont J.F."/>
            <person name="Swaminathan K."/>
            <person name="Moose S.P."/>
            <person name="Guerrero-Gonzalez M.L."/>
            <person name="Marino-Ramirez L."/>
            <person name="Landsman D."/>
            <person name="Rodriguez-Kessler M."/>
            <person name="Delgado-Sanchez P."/>
        </authorList>
    </citation>
    <scope>NUCLEOTIDE SEQUENCE</scope>
    <source>
        <tissue evidence="1">Cladode</tissue>
    </source>
</reference>
<evidence type="ECO:0000313" key="1">
    <source>
        <dbReference type="EMBL" id="MBA4636426.1"/>
    </source>
</evidence>
<dbReference type="AlphaFoldDB" id="A0A7C9D8Z3"/>
<proteinExistence type="predicted"/>
<sequence length="101" mass="11418">MTQDLLKDEPLPVLFCDDSQLQQAFQSIPISINGHNRQLCRNQSSAEYGAEKPWNSAIQPTHHQSTQHSKITIINSQSKELIVSCICNKTKELDHPCSKMN</sequence>
<name>A0A7C9D8Z3_OPUST</name>
<dbReference type="EMBL" id="GISG01100294">
    <property type="protein sequence ID" value="MBA4636426.1"/>
    <property type="molecule type" value="Transcribed_RNA"/>
</dbReference>
<organism evidence="1">
    <name type="scientific">Opuntia streptacantha</name>
    <name type="common">Prickly pear cactus</name>
    <name type="synonym">Opuntia cardona</name>
    <dbReference type="NCBI Taxonomy" id="393608"/>
    <lineage>
        <taxon>Eukaryota</taxon>
        <taxon>Viridiplantae</taxon>
        <taxon>Streptophyta</taxon>
        <taxon>Embryophyta</taxon>
        <taxon>Tracheophyta</taxon>
        <taxon>Spermatophyta</taxon>
        <taxon>Magnoliopsida</taxon>
        <taxon>eudicotyledons</taxon>
        <taxon>Gunneridae</taxon>
        <taxon>Pentapetalae</taxon>
        <taxon>Caryophyllales</taxon>
        <taxon>Cactineae</taxon>
        <taxon>Cactaceae</taxon>
        <taxon>Opuntioideae</taxon>
        <taxon>Opuntia</taxon>
    </lineage>
</organism>